<dbReference type="PANTHER" id="PTHR45913:SF19">
    <property type="entry name" value="LOW QUALITY PROTEIN: ZINC FINGER BED DOMAIN-CONTAINING PROTEIN 5-LIKE"/>
    <property type="match status" value="1"/>
</dbReference>
<evidence type="ECO:0000313" key="2">
    <source>
        <dbReference type="Proteomes" id="UP001153714"/>
    </source>
</evidence>
<organism evidence="1 2">
    <name type="scientific">Diatraea saccharalis</name>
    <name type="common">sugarcane borer</name>
    <dbReference type="NCBI Taxonomy" id="40085"/>
    <lineage>
        <taxon>Eukaryota</taxon>
        <taxon>Metazoa</taxon>
        <taxon>Ecdysozoa</taxon>
        <taxon>Arthropoda</taxon>
        <taxon>Hexapoda</taxon>
        <taxon>Insecta</taxon>
        <taxon>Pterygota</taxon>
        <taxon>Neoptera</taxon>
        <taxon>Endopterygota</taxon>
        <taxon>Lepidoptera</taxon>
        <taxon>Glossata</taxon>
        <taxon>Ditrysia</taxon>
        <taxon>Pyraloidea</taxon>
        <taxon>Crambidae</taxon>
        <taxon>Crambinae</taxon>
        <taxon>Diatraea</taxon>
    </lineage>
</organism>
<evidence type="ECO:0000313" key="1">
    <source>
        <dbReference type="EMBL" id="CAH0759928.1"/>
    </source>
</evidence>
<keyword evidence="2" id="KW-1185">Reference proteome</keyword>
<sequence>MARVHVCHEDMLFCKPITRGMVEVVFNVINSHINYNGIQWKNCVIICTDGARAMCGKNRSVVTRILEQSPCALWTHCSLHRKALVSKALPDDFKIVLNTAYNLAYFKSCVKKWVAFIHLFFCIQNAGYPGEYVLTRLVQLRNEVAIYLEGKTEYIEHLINEEFILELTYAADIFSKLDELNLYLQGSNGTDIFAIHDKARAFMKKLLLWKSCIEGRMIVLKL</sequence>
<dbReference type="Proteomes" id="UP001153714">
    <property type="component" value="Chromosome 5"/>
</dbReference>
<reference evidence="1" key="1">
    <citation type="submission" date="2021-12" db="EMBL/GenBank/DDBJ databases">
        <authorList>
            <person name="King R."/>
        </authorList>
    </citation>
    <scope>NUCLEOTIDE SEQUENCE</scope>
</reference>
<dbReference type="AlphaFoldDB" id="A0A9P0G0G5"/>
<reference evidence="1" key="2">
    <citation type="submission" date="2022-10" db="EMBL/GenBank/DDBJ databases">
        <authorList>
            <consortium name="ENA_rothamsted_submissions"/>
            <consortium name="culmorum"/>
            <person name="King R."/>
        </authorList>
    </citation>
    <scope>NUCLEOTIDE SEQUENCE</scope>
</reference>
<accession>A0A9P0G0G5</accession>
<proteinExistence type="predicted"/>
<name>A0A9P0G0G5_9NEOP</name>
<dbReference type="EMBL" id="OU893336">
    <property type="protein sequence ID" value="CAH0759928.1"/>
    <property type="molecule type" value="Genomic_DNA"/>
</dbReference>
<dbReference type="OrthoDB" id="1101576at2759"/>
<protein>
    <submittedName>
        <fullName evidence="1">Uncharacterized protein</fullName>
    </submittedName>
</protein>
<dbReference type="PANTHER" id="PTHR45913">
    <property type="entry name" value="EPM2A-INTERACTING PROTEIN 1"/>
    <property type="match status" value="1"/>
</dbReference>
<gene>
    <name evidence="1" type="ORF">DIATSA_LOCUS10180</name>
</gene>